<reference evidence="1 2" key="1">
    <citation type="submission" date="2018-10" db="EMBL/GenBank/DDBJ databases">
        <title>Butyricimonas faecalis sp. nov., isolated from human faeces and emended description of the genus Butyricimonas.</title>
        <authorList>
            <person name="Le Roy T."/>
            <person name="Van der Smissen P."/>
            <person name="Paquot A."/>
            <person name="Delzenne N."/>
            <person name="Muccioli G."/>
            <person name="Collet J.-F."/>
            <person name="Cani P.D."/>
        </authorList>
    </citation>
    <scope>NUCLEOTIDE SEQUENCE [LARGE SCALE GENOMIC DNA]</scope>
    <source>
        <strain evidence="1 2">H184</strain>
    </source>
</reference>
<organism evidence="1 2">
    <name type="scientific">Butyricimonas faecalis</name>
    <dbReference type="NCBI Taxonomy" id="2093856"/>
    <lineage>
        <taxon>Bacteria</taxon>
        <taxon>Pseudomonadati</taxon>
        <taxon>Bacteroidota</taxon>
        <taxon>Bacteroidia</taxon>
        <taxon>Bacteroidales</taxon>
        <taxon>Odoribacteraceae</taxon>
        <taxon>Butyricimonas</taxon>
    </lineage>
</organism>
<dbReference type="Proteomes" id="UP000270673">
    <property type="component" value="Chromosome"/>
</dbReference>
<name>A0A3Q9IL19_9BACT</name>
<proteinExistence type="predicted"/>
<dbReference type="KEGG" id="buy:D8S85_01000"/>
<gene>
    <name evidence="1" type="ORF">D8S85_01000</name>
</gene>
<evidence type="ECO:0000313" key="1">
    <source>
        <dbReference type="EMBL" id="AZS28265.1"/>
    </source>
</evidence>
<accession>A0A3Q9IL19</accession>
<dbReference type="OrthoDB" id="1096582at2"/>
<dbReference type="RefSeq" id="WP_106624405.1">
    <property type="nucleotide sequence ID" value="NZ_CP032819.1"/>
</dbReference>
<dbReference type="EMBL" id="CP032819">
    <property type="protein sequence ID" value="AZS28265.1"/>
    <property type="molecule type" value="Genomic_DNA"/>
</dbReference>
<dbReference type="AlphaFoldDB" id="A0A3Q9IL19"/>
<keyword evidence="2" id="KW-1185">Reference proteome</keyword>
<dbReference type="PROSITE" id="PS51257">
    <property type="entry name" value="PROKAR_LIPOPROTEIN"/>
    <property type="match status" value="1"/>
</dbReference>
<protein>
    <submittedName>
        <fullName evidence="1">Uncharacterized protein</fullName>
    </submittedName>
</protein>
<sequence length="108" mass="11896">MEMNKYLIAALYVVAGCVATLPINVRGGNVSVKTDCYRLLVSSTEKVVTVSTEKRSSEDFDYGDFYNQNHAKNEDTVKVCTTYSSVVLPGWKVPEIAANPIRAPGEME</sequence>
<evidence type="ECO:0000313" key="2">
    <source>
        <dbReference type="Proteomes" id="UP000270673"/>
    </source>
</evidence>